<dbReference type="RefSeq" id="WP_377123232.1">
    <property type="nucleotide sequence ID" value="NZ_JBHUON010000002.1"/>
</dbReference>
<organism evidence="1 2">
    <name type="scientific">Mucilaginibacter antarcticus</name>
    <dbReference type="NCBI Taxonomy" id="1855725"/>
    <lineage>
        <taxon>Bacteria</taxon>
        <taxon>Pseudomonadati</taxon>
        <taxon>Bacteroidota</taxon>
        <taxon>Sphingobacteriia</taxon>
        <taxon>Sphingobacteriales</taxon>
        <taxon>Sphingobacteriaceae</taxon>
        <taxon>Mucilaginibacter</taxon>
    </lineage>
</organism>
<proteinExistence type="predicted"/>
<keyword evidence="2" id="KW-1185">Reference proteome</keyword>
<dbReference type="EMBL" id="JBHUON010000002">
    <property type="protein sequence ID" value="MFD2863575.1"/>
    <property type="molecule type" value="Genomic_DNA"/>
</dbReference>
<name>A0ABW5XIQ0_9SPHI</name>
<reference evidence="2" key="1">
    <citation type="journal article" date="2019" name="Int. J. Syst. Evol. Microbiol.">
        <title>The Global Catalogue of Microorganisms (GCM) 10K type strain sequencing project: providing services to taxonomists for standard genome sequencing and annotation.</title>
        <authorList>
            <consortium name="The Broad Institute Genomics Platform"/>
            <consortium name="The Broad Institute Genome Sequencing Center for Infectious Disease"/>
            <person name="Wu L."/>
            <person name="Ma J."/>
        </authorList>
    </citation>
    <scope>NUCLEOTIDE SEQUENCE [LARGE SCALE GENOMIC DNA]</scope>
    <source>
        <strain evidence="2">KCTC 52232</strain>
    </source>
</reference>
<protein>
    <recommendedName>
        <fullName evidence="3">N-acetyltransferase domain-containing protein</fullName>
    </recommendedName>
</protein>
<evidence type="ECO:0008006" key="3">
    <source>
        <dbReference type="Google" id="ProtNLM"/>
    </source>
</evidence>
<dbReference type="Proteomes" id="UP001597601">
    <property type="component" value="Unassembled WGS sequence"/>
</dbReference>
<comment type="caution">
    <text evidence="1">The sequence shown here is derived from an EMBL/GenBank/DDBJ whole genome shotgun (WGS) entry which is preliminary data.</text>
</comment>
<accession>A0ABW5XIQ0</accession>
<evidence type="ECO:0000313" key="2">
    <source>
        <dbReference type="Proteomes" id="UP001597601"/>
    </source>
</evidence>
<sequence length="158" mass="18136">MYVIHSETDEKVLAVISKLDIKEIALINKSKRFDFNWNKEKQYEVYKLTAEGVDEPIGLMSLVDRPGDFAIEIRLLASSLENVSKAKQYQRIAGCLIAFACRKAFEAGYGGYVCLKPKTELENHYQQVYGFVTTKLFLISHGHNSLSLIKKYYEKQDE</sequence>
<gene>
    <name evidence="1" type="ORF">ACFSYC_02645</name>
</gene>
<evidence type="ECO:0000313" key="1">
    <source>
        <dbReference type="EMBL" id="MFD2863575.1"/>
    </source>
</evidence>